<gene>
    <name evidence="2" type="ORF">AULFYP135_00375</name>
</gene>
<organism evidence="2">
    <name type="scientific">uncultured Anaerotruncus sp</name>
    <dbReference type="NCBI Taxonomy" id="905011"/>
    <lineage>
        <taxon>Bacteria</taxon>
        <taxon>Bacillati</taxon>
        <taxon>Bacillota</taxon>
        <taxon>Clostridia</taxon>
        <taxon>Eubacteriales</taxon>
        <taxon>Oscillospiraceae</taxon>
        <taxon>Anaerotruncus</taxon>
        <taxon>environmental samples</taxon>
    </lineage>
</organism>
<evidence type="ECO:0000256" key="1">
    <source>
        <dbReference type="ARBA" id="ARBA00005721"/>
    </source>
</evidence>
<comment type="similarity">
    <text evidence="1">Belongs to the asp23 family.</text>
</comment>
<protein>
    <recommendedName>
        <fullName evidence="3">Alkaline shock protein 23</fullName>
    </recommendedName>
</protein>
<proteinExistence type="inferred from homology"/>
<sequence>MIKLENHLGTIEISQEYFANLVGHAASECFGVSGMVFSDPTQGIRSALNRQDVADKGVKVKTIGGRLSIELHIVVTYGVNIAAIVKSIVNKVRYTVEEATGLEVEKVDVFVDGMKSE</sequence>
<accession>A0A6N2RH05</accession>
<dbReference type="PANTHER" id="PTHR34297">
    <property type="entry name" value="HYPOTHETICAL CYTOSOLIC PROTEIN-RELATED"/>
    <property type="match status" value="1"/>
</dbReference>
<dbReference type="EMBL" id="CACRSL010000003">
    <property type="protein sequence ID" value="VYS78950.1"/>
    <property type="molecule type" value="Genomic_DNA"/>
</dbReference>
<evidence type="ECO:0008006" key="3">
    <source>
        <dbReference type="Google" id="ProtNLM"/>
    </source>
</evidence>
<dbReference type="PANTHER" id="PTHR34297:SF2">
    <property type="entry name" value="ASP23_GLS24 FAMILY ENVELOPE STRESS RESPONSE PROTEIN"/>
    <property type="match status" value="1"/>
</dbReference>
<name>A0A6N2RH05_9FIRM</name>
<dbReference type="AlphaFoldDB" id="A0A6N2RH05"/>
<evidence type="ECO:0000313" key="2">
    <source>
        <dbReference type="EMBL" id="VYS78950.1"/>
    </source>
</evidence>
<dbReference type="Pfam" id="PF03780">
    <property type="entry name" value="Asp23"/>
    <property type="match status" value="1"/>
</dbReference>
<dbReference type="InterPro" id="IPR005531">
    <property type="entry name" value="Asp23"/>
</dbReference>
<reference evidence="2" key="1">
    <citation type="submission" date="2019-11" db="EMBL/GenBank/DDBJ databases">
        <authorList>
            <person name="Feng L."/>
        </authorList>
    </citation>
    <scope>NUCLEOTIDE SEQUENCE</scope>
    <source>
        <strain evidence="2">AundefinedLFYP135</strain>
    </source>
</reference>